<feature type="region of interest" description="Disordered" evidence="1">
    <location>
        <begin position="520"/>
        <end position="540"/>
    </location>
</feature>
<sequence>MKRKASGRAAYEQPAKLRKESTKTTIVAVLELSKEKTVQKAPFEPLRLGSFRQRKAPSWLSSYVTNSTVKETPKHSSAKDSPLLVKGKSKTVKGDTKESENTNDNPLLLRKQKTVKITDSSNSCTKAKSITKTTSKQASLSKKNTEILCKSNSDSAMIPLAIIETVSEVKNDVIKSESVTSCMNESSSLGVMSKTNDVKNEIKLDFKEDFIPEQMGKPTMLEVVICISTSGAMQDYLDVLQDKTREMVWRLQSLIPNLRIGVFAHTQGGIHDDKVVGQSSSVDHNYIRTGGHSGTKWLDLGATYSQICAFVGSLEPEATVYPDYVQDNLEMALWKLQRCMSWSSCSYRTVIMLGRGRPNRTSFYLQREHWRGWIRSALEISKKTDIPVIDWELEAKLLAQMGIHVFTIQALPTASTPGEEEEDEGSLFFRRVAEITNGLNIRLNDASKLIDILVGVCCACYGPDLLQEHRDLLRDENDGVVPEQLKDIFISLQLHSKRRSLCTMPSVIGDLSLVRRQLAETDSNGNMSGSEEDMSDEECPDAQDVTNQTQVPIVTSTDTPVNADVKSVAAKPRSKASLKVISKKVKAAKVLKVGSKKTLASKRLPSLLKSPTKKVKKPVDKPAIQVATKTNKNSLKNSKSTDKVTPSNKKKTSLKLLQQKKTNNLLKAKINGTTKKVAATPKSKLKPIKKSSKDSAKCKPASKNDSNQKQVSKAVQCKAASKKLHGKTSVGKTRSVSSMGKGKSISSLKKGKSVPSVKKGKSVPSLSKVKSKS</sequence>
<dbReference type="PANTHER" id="PTHR47824:SF3">
    <property type="entry name" value="UBIQUITIN-LIKE DOMAIN-CONTAINING PROTEIN"/>
    <property type="match status" value="1"/>
</dbReference>
<organism evidence="2 3">
    <name type="scientific">Biomphalaria pfeifferi</name>
    <name type="common">Bloodfluke planorb</name>
    <name type="synonym">Freshwater snail</name>
    <dbReference type="NCBI Taxonomy" id="112525"/>
    <lineage>
        <taxon>Eukaryota</taxon>
        <taxon>Metazoa</taxon>
        <taxon>Spiralia</taxon>
        <taxon>Lophotrochozoa</taxon>
        <taxon>Mollusca</taxon>
        <taxon>Gastropoda</taxon>
        <taxon>Heterobranchia</taxon>
        <taxon>Euthyneura</taxon>
        <taxon>Panpulmonata</taxon>
        <taxon>Hygrophila</taxon>
        <taxon>Lymnaeoidea</taxon>
        <taxon>Planorbidae</taxon>
        <taxon>Biomphalaria</taxon>
    </lineage>
</organism>
<comment type="caution">
    <text evidence="2">The sequence shown here is derived from an EMBL/GenBank/DDBJ whole genome shotgun (WGS) entry which is preliminary data.</text>
</comment>
<feature type="compositionally biased region" description="Low complexity" evidence="1">
    <location>
        <begin position="654"/>
        <end position="667"/>
    </location>
</feature>
<evidence type="ECO:0000313" key="2">
    <source>
        <dbReference type="EMBL" id="KAK0064299.1"/>
    </source>
</evidence>
<feature type="region of interest" description="Disordered" evidence="1">
    <location>
        <begin position="602"/>
        <end position="773"/>
    </location>
</feature>
<proteinExistence type="predicted"/>
<evidence type="ECO:0000256" key="1">
    <source>
        <dbReference type="SAM" id="MobiDB-lite"/>
    </source>
</evidence>
<dbReference type="AlphaFoldDB" id="A0AAD8C2P7"/>
<feature type="compositionally biased region" description="Low complexity" evidence="1">
    <location>
        <begin position="628"/>
        <end position="638"/>
    </location>
</feature>
<dbReference type="EMBL" id="JASAOG010000018">
    <property type="protein sequence ID" value="KAK0064299.1"/>
    <property type="molecule type" value="Genomic_DNA"/>
</dbReference>
<feature type="compositionally biased region" description="Acidic residues" evidence="1">
    <location>
        <begin position="530"/>
        <end position="540"/>
    </location>
</feature>
<name>A0AAD8C2P7_BIOPF</name>
<evidence type="ECO:0000313" key="3">
    <source>
        <dbReference type="Proteomes" id="UP001233172"/>
    </source>
</evidence>
<dbReference type="PANTHER" id="PTHR47824">
    <property type="entry name" value="UBIQUITIN-LIKE DOMAIN-CONTAINING PROTEIN"/>
    <property type="match status" value="1"/>
</dbReference>
<accession>A0AAD8C2P7</accession>
<reference evidence="2" key="2">
    <citation type="submission" date="2023-04" db="EMBL/GenBank/DDBJ databases">
        <authorList>
            <person name="Bu L."/>
            <person name="Lu L."/>
            <person name="Laidemitt M.R."/>
            <person name="Zhang S.M."/>
            <person name="Mutuku M."/>
            <person name="Mkoji G."/>
            <person name="Steinauer M."/>
            <person name="Loker E.S."/>
        </authorList>
    </citation>
    <scope>NUCLEOTIDE SEQUENCE</scope>
    <source>
        <strain evidence="2">KasaAsao</strain>
        <tissue evidence="2">Whole Snail</tissue>
    </source>
</reference>
<keyword evidence="3" id="KW-1185">Reference proteome</keyword>
<feature type="compositionally biased region" description="Polar residues" evidence="1">
    <location>
        <begin position="703"/>
        <end position="713"/>
    </location>
</feature>
<reference evidence="2" key="1">
    <citation type="journal article" date="2023" name="PLoS Negl. Trop. Dis.">
        <title>A genome sequence for Biomphalaria pfeifferi, the major vector snail for the human-infecting parasite Schistosoma mansoni.</title>
        <authorList>
            <person name="Bu L."/>
            <person name="Lu L."/>
            <person name="Laidemitt M.R."/>
            <person name="Zhang S.M."/>
            <person name="Mutuku M."/>
            <person name="Mkoji G."/>
            <person name="Steinauer M."/>
            <person name="Loker E.S."/>
        </authorList>
    </citation>
    <scope>NUCLEOTIDE SEQUENCE</scope>
    <source>
        <strain evidence="2">KasaAsao</strain>
    </source>
</reference>
<protein>
    <submittedName>
        <fullName evidence="2">Nucleolar protein dao-5</fullName>
    </submittedName>
</protein>
<feature type="compositionally biased region" description="Low complexity" evidence="1">
    <location>
        <begin position="735"/>
        <end position="773"/>
    </location>
</feature>
<dbReference type="Proteomes" id="UP001233172">
    <property type="component" value="Unassembled WGS sequence"/>
</dbReference>
<feature type="region of interest" description="Disordered" evidence="1">
    <location>
        <begin position="68"/>
        <end position="107"/>
    </location>
</feature>
<feature type="region of interest" description="Disordered" evidence="1">
    <location>
        <begin position="1"/>
        <end position="22"/>
    </location>
</feature>
<gene>
    <name evidence="2" type="ORF">Bpfe_006484</name>
</gene>